<comment type="similarity">
    <text evidence="1">Belongs to the FAD-binding monooxygenase family.</text>
</comment>
<keyword evidence="7" id="KW-1185">Reference proteome</keyword>
<name>A0ABY6P5J7_9NOCA</name>
<evidence type="ECO:0000256" key="3">
    <source>
        <dbReference type="ARBA" id="ARBA00022827"/>
    </source>
</evidence>
<evidence type="ECO:0000256" key="5">
    <source>
        <dbReference type="SAM" id="MobiDB-lite"/>
    </source>
</evidence>
<gene>
    <name evidence="6" type="ORF">RHODO2019_18180</name>
</gene>
<dbReference type="RefSeq" id="WP_265385026.1">
    <property type="nucleotide sequence ID" value="NZ_CP110616.1"/>
</dbReference>
<dbReference type="InterPro" id="IPR036188">
    <property type="entry name" value="FAD/NAD-bd_sf"/>
</dbReference>
<accession>A0ABY6P5J7</accession>
<protein>
    <submittedName>
        <fullName evidence="6">NAD(P)/FAD-dependent oxidoreductase</fullName>
    </submittedName>
</protein>
<organism evidence="6 7">
    <name type="scientific">Rhodococcus antarcticus</name>
    <dbReference type="NCBI Taxonomy" id="2987751"/>
    <lineage>
        <taxon>Bacteria</taxon>
        <taxon>Bacillati</taxon>
        <taxon>Actinomycetota</taxon>
        <taxon>Actinomycetes</taxon>
        <taxon>Mycobacteriales</taxon>
        <taxon>Nocardiaceae</taxon>
        <taxon>Rhodococcus</taxon>
    </lineage>
</organism>
<evidence type="ECO:0000256" key="4">
    <source>
        <dbReference type="ARBA" id="ARBA00023002"/>
    </source>
</evidence>
<feature type="region of interest" description="Disordered" evidence="5">
    <location>
        <begin position="1"/>
        <end position="22"/>
    </location>
</feature>
<dbReference type="Proteomes" id="UP001164965">
    <property type="component" value="Plasmid unnamed1"/>
</dbReference>
<keyword evidence="2" id="KW-0285">Flavoprotein</keyword>
<geneLocation type="plasmid" evidence="6 7">
    <name>unnamed1</name>
</geneLocation>
<evidence type="ECO:0000256" key="2">
    <source>
        <dbReference type="ARBA" id="ARBA00022630"/>
    </source>
</evidence>
<keyword evidence="3" id="KW-0274">FAD</keyword>
<dbReference type="InterPro" id="IPR051209">
    <property type="entry name" value="FAD-bind_Monooxygenase_sf"/>
</dbReference>
<dbReference type="Pfam" id="PF00743">
    <property type="entry name" value="FMO-like"/>
    <property type="match status" value="1"/>
</dbReference>
<dbReference type="PANTHER" id="PTHR42877:SF4">
    <property type="entry name" value="FAD_NAD(P)-BINDING DOMAIN-CONTAINING PROTEIN-RELATED"/>
    <property type="match status" value="1"/>
</dbReference>
<dbReference type="Gene3D" id="3.50.50.60">
    <property type="entry name" value="FAD/NAD(P)-binding domain"/>
    <property type="match status" value="2"/>
</dbReference>
<evidence type="ECO:0000256" key="1">
    <source>
        <dbReference type="ARBA" id="ARBA00010139"/>
    </source>
</evidence>
<dbReference type="SUPFAM" id="SSF51905">
    <property type="entry name" value="FAD/NAD(P)-binding domain"/>
    <property type="match status" value="2"/>
</dbReference>
<sequence length="655" mass="72656">MGCTREDDSEETPMAMNSAAAPINDERTLERALQDAELVPLMATLAYVTGDLSLVAPELQPPRRGKNALIAPQGGMPADLQALCRARALTALRRFRDGGSVVADEPTPETLRAIVQYVTGELAEGYEDLALQELGITTADQEGRRWTKPAVAPDVELSVVVVGAGMSGLAAAHKLHEAGIPFTVLERNADVGGVWLENDYPGCRLDTNNFAYSYSFAQKDDWPQQYSRQPDIRGYFHRIATDFDLRPHIRFGVEVTALKFNETDCSWSVSTRGPDGQASELRCQSVISAVGQLNQPSYPSIPGRDHFRGPSFHTARWDHDVDLAGLRVGVVGSGASAYQVIPSIADEVAELRIFQRTPPWALPAPSYHDDIADGLKYLFQHVPQYHRWFRFYQFWIAVEGMRDFAVVDPEWKGAGAVSAANDSLRSVLTDHIRNQYLHRPDLLDKVLPAYPPYGKRMLRDNGVWAQTLHKEHVMLVTDGIEEVTESGIRTTDGVEHELDVIIWGTGFSASNFLASMSVTGRGGADLHETWAGDARAYLGITVPGFPNLFCLYGPNTNLVLNGSIVMFSELAMNYVLECLHLLLTTGHRAMDVQAPVFEAYNQRVDEANQLMAWGAPGVTNWYKNATGRVSQNWPHSTLDYWDMTRRPNASDYEFL</sequence>
<dbReference type="EMBL" id="CP110616">
    <property type="protein sequence ID" value="UZJ26922.1"/>
    <property type="molecule type" value="Genomic_DNA"/>
</dbReference>
<dbReference type="PANTHER" id="PTHR42877">
    <property type="entry name" value="L-ORNITHINE N(5)-MONOOXYGENASE-RELATED"/>
    <property type="match status" value="1"/>
</dbReference>
<keyword evidence="6" id="KW-0614">Plasmid</keyword>
<evidence type="ECO:0000313" key="7">
    <source>
        <dbReference type="Proteomes" id="UP001164965"/>
    </source>
</evidence>
<reference evidence="6" key="1">
    <citation type="submission" date="2022-10" db="EMBL/GenBank/DDBJ databases">
        <title>Rhodococcus sp.75.</title>
        <authorList>
            <person name="Sun M."/>
        </authorList>
    </citation>
    <scope>NUCLEOTIDE SEQUENCE</scope>
    <source>
        <strain evidence="6">75</strain>
        <plasmid evidence="6">unnamed1</plasmid>
    </source>
</reference>
<keyword evidence="4" id="KW-0560">Oxidoreductase</keyword>
<proteinExistence type="inferred from homology"/>
<dbReference type="InterPro" id="IPR020946">
    <property type="entry name" value="Flavin_mOase-like"/>
</dbReference>
<evidence type="ECO:0000313" key="6">
    <source>
        <dbReference type="EMBL" id="UZJ26922.1"/>
    </source>
</evidence>